<organism evidence="1 2">
    <name type="scientific">Corynebacterium xerosis</name>
    <dbReference type="NCBI Taxonomy" id="1725"/>
    <lineage>
        <taxon>Bacteria</taxon>
        <taxon>Bacillati</taxon>
        <taxon>Actinomycetota</taxon>
        <taxon>Actinomycetes</taxon>
        <taxon>Mycobacteriales</taxon>
        <taxon>Corynebacteriaceae</taxon>
        <taxon>Corynebacterium</taxon>
    </lineage>
</organism>
<reference evidence="1 2" key="1">
    <citation type="submission" date="2017-09" db="EMBL/GenBank/DDBJ databases">
        <title>Bacterial strain isolated from the female urinary microbiota.</title>
        <authorList>
            <person name="Thomas-White K."/>
            <person name="Kumar N."/>
            <person name="Forster S."/>
            <person name="Putonti C."/>
            <person name="Lawley T."/>
            <person name="Wolfe A.J."/>
        </authorList>
    </citation>
    <scope>NUCLEOTIDE SEQUENCE [LARGE SCALE GENOMIC DNA]</scope>
    <source>
        <strain evidence="1 2">UMB0908</strain>
    </source>
</reference>
<protein>
    <submittedName>
        <fullName evidence="1">Uncharacterized protein</fullName>
    </submittedName>
</protein>
<dbReference type="Proteomes" id="UP000235363">
    <property type="component" value="Unassembled WGS sequence"/>
</dbReference>
<gene>
    <name evidence="1" type="ORF">CJ204_03105</name>
</gene>
<name>A0A2N6T0M6_9CORY</name>
<evidence type="ECO:0000313" key="2">
    <source>
        <dbReference type="Proteomes" id="UP000235363"/>
    </source>
</evidence>
<evidence type="ECO:0000313" key="1">
    <source>
        <dbReference type="EMBL" id="PMC62855.1"/>
    </source>
</evidence>
<accession>A0A2N6T0M6</accession>
<comment type="caution">
    <text evidence="1">The sequence shown here is derived from an EMBL/GenBank/DDBJ whole genome shotgun (WGS) entry which is preliminary data.</text>
</comment>
<dbReference type="EMBL" id="PNHF01000005">
    <property type="protein sequence ID" value="PMC62855.1"/>
    <property type="molecule type" value="Genomic_DNA"/>
</dbReference>
<proteinExistence type="predicted"/>
<dbReference type="RefSeq" id="WP_102212179.1">
    <property type="nucleotide sequence ID" value="NZ_CP032788.1"/>
</dbReference>
<dbReference type="AlphaFoldDB" id="A0A2N6T0M6"/>
<sequence>MRTPSELLEAATALAADGKLWSAADSLMAGFADLGDAADAPDVDSLGRPIRGSSPKLMDVAADYMDLLDSIEADDPDAIDAEVAAATPPRHMRWAQWHALNGHAEIRRGHPGRAVDHLELSAGLFGSDAMRAQEIPLLAQIALCQLECGDVPRAEDALNRALAARAALGTSDPGTAARFAGLLDDVSARVTAQLRP</sequence>